<dbReference type="Proteomes" id="UP000001819">
    <property type="component" value="Chromosome X"/>
</dbReference>
<feature type="compositionally biased region" description="Basic and acidic residues" evidence="1">
    <location>
        <begin position="203"/>
        <end position="220"/>
    </location>
</feature>
<dbReference type="KEGG" id="dpo:26532544"/>
<reference evidence="3" key="1">
    <citation type="submission" date="2025-08" db="UniProtKB">
        <authorList>
            <consortium name="RefSeq"/>
        </authorList>
    </citation>
    <scope>IDENTIFICATION</scope>
    <source>
        <strain evidence="3">MV-25-SWS-2005</strain>
        <tissue evidence="3">Whole body</tissue>
    </source>
</reference>
<evidence type="ECO:0000313" key="2">
    <source>
        <dbReference type="Proteomes" id="UP000001819"/>
    </source>
</evidence>
<organism evidence="2 3">
    <name type="scientific">Drosophila pseudoobscura pseudoobscura</name>
    <name type="common">Fruit fly</name>
    <dbReference type="NCBI Taxonomy" id="46245"/>
    <lineage>
        <taxon>Eukaryota</taxon>
        <taxon>Metazoa</taxon>
        <taxon>Ecdysozoa</taxon>
        <taxon>Arthropoda</taxon>
        <taxon>Hexapoda</taxon>
        <taxon>Insecta</taxon>
        <taxon>Pterygota</taxon>
        <taxon>Neoptera</taxon>
        <taxon>Endopterygota</taxon>
        <taxon>Diptera</taxon>
        <taxon>Brachycera</taxon>
        <taxon>Muscomorpha</taxon>
        <taxon>Ephydroidea</taxon>
        <taxon>Drosophilidae</taxon>
        <taxon>Drosophila</taxon>
        <taxon>Sophophora</taxon>
    </lineage>
</organism>
<evidence type="ECO:0000256" key="1">
    <source>
        <dbReference type="SAM" id="MobiDB-lite"/>
    </source>
</evidence>
<dbReference type="InParanoid" id="A0A6I8VIB8"/>
<sequence>MILHIMSRGTLRHFSVGPLRWSKSSSLKNAQISDVLKTVAKKEPSALVVSVKAEAACEVTKDQSQELKKSNTLYDAMKKMHNDYSKDYNEQKPGPTTISESISQTGTSQWRKSAPWPAYRGPLLEELLEKESTQVDVIPTNEKRKLTRRDYLRLIFKEERLKNPKEKKPVADTKMGQMEVDKEPLNPARLEFVNLKWKERQHEVGKRVQEADTKNNDSRFEMTTGLKGKID</sequence>
<dbReference type="AlphaFoldDB" id="A0A6I8VIB8"/>
<evidence type="ECO:0000313" key="3">
    <source>
        <dbReference type="RefSeq" id="XP_015041936.2"/>
    </source>
</evidence>
<proteinExistence type="predicted"/>
<accession>A0A6I8VIB8</accession>
<feature type="region of interest" description="Disordered" evidence="1">
    <location>
        <begin position="85"/>
        <end position="114"/>
    </location>
</feature>
<feature type="compositionally biased region" description="Polar residues" evidence="1">
    <location>
        <begin position="94"/>
        <end position="111"/>
    </location>
</feature>
<name>A0A6I8VIB8_DROPS</name>
<gene>
    <name evidence="3" type="primary">LOC26532544</name>
</gene>
<protein>
    <submittedName>
        <fullName evidence="3">Uncharacterized protein</fullName>
    </submittedName>
</protein>
<keyword evidence="2" id="KW-1185">Reference proteome</keyword>
<dbReference type="RefSeq" id="XP_015041936.2">
    <property type="nucleotide sequence ID" value="XM_015186450.2"/>
</dbReference>
<feature type="region of interest" description="Disordered" evidence="1">
    <location>
        <begin position="203"/>
        <end position="231"/>
    </location>
</feature>